<reference evidence="3 4" key="1">
    <citation type="submission" date="2020-01" db="EMBL/GenBank/DDBJ databases">
        <authorList>
            <consortium name="DOE Joint Genome Institute"/>
            <person name="Haridas S."/>
            <person name="Albert R."/>
            <person name="Binder M."/>
            <person name="Bloem J."/>
            <person name="Labutti K."/>
            <person name="Salamov A."/>
            <person name="Andreopoulos B."/>
            <person name="Baker S.E."/>
            <person name="Barry K."/>
            <person name="Bills G."/>
            <person name="Bluhm B.H."/>
            <person name="Cannon C."/>
            <person name="Castanera R."/>
            <person name="Culley D.E."/>
            <person name="Daum C."/>
            <person name="Ezra D."/>
            <person name="Gonzalez J.B."/>
            <person name="Henrissat B."/>
            <person name="Kuo A."/>
            <person name="Liang C."/>
            <person name="Lipzen A."/>
            <person name="Lutzoni F."/>
            <person name="Magnuson J."/>
            <person name="Mondo S."/>
            <person name="Nolan M."/>
            <person name="Ohm R."/>
            <person name="Pangilinan J."/>
            <person name="Park H.-J.H."/>
            <person name="Ramirez L."/>
            <person name="Alfaro M."/>
            <person name="Sun H."/>
            <person name="Tritt A."/>
            <person name="Yoshinaga Y."/>
            <person name="Zwiers L.-H.L."/>
            <person name="Turgeon B.G."/>
            <person name="Goodwin S.B."/>
            <person name="Spatafora J.W."/>
            <person name="Crous P.W."/>
            <person name="Grigoriev I.V."/>
        </authorList>
    </citation>
    <scope>NUCLEOTIDE SEQUENCE [LARGE SCALE GENOMIC DNA]</scope>
    <source>
        <strain evidence="3 4">CBS 611.86</strain>
    </source>
</reference>
<dbReference type="SUPFAM" id="SSF57850">
    <property type="entry name" value="RING/U-box"/>
    <property type="match status" value="1"/>
</dbReference>
<accession>A0A7C8MEZ5</accession>
<dbReference type="OrthoDB" id="3943862at2759"/>
<evidence type="ECO:0000313" key="3">
    <source>
        <dbReference type="EMBL" id="KAF2876019.1"/>
    </source>
</evidence>
<dbReference type="EMBL" id="JAADJZ010000004">
    <property type="protein sequence ID" value="KAF2876019.1"/>
    <property type="molecule type" value="Genomic_DNA"/>
</dbReference>
<evidence type="ECO:0000259" key="1">
    <source>
        <dbReference type="Pfam" id="PF13639"/>
    </source>
</evidence>
<dbReference type="Proteomes" id="UP000481861">
    <property type="component" value="Unassembled WGS sequence"/>
</dbReference>
<dbReference type="InterPro" id="IPR001841">
    <property type="entry name" value="Znf_RING"/>
</dbReference>
<proteinExistence type="predicted"/>
<evidence type="ECO:0000259" key="2">
    <source>
        <dbReference type="Pfam" id="PF24320"/>
    </source>
</evidence>
<dbReference type="InterPro" id="IPR055915">
    <property type="entry name" value="DUF7492"/>
</dbReference>
<dbReference type="Gene3D" id="3.30.40.10">
    <property type="entry name" value="Zinc/RING finger domain, C3HC4 (zinc finger)"/>
    <property type="match status" value="1"/>
</dbReference>
<organism evidence="3 4">
    <name type="scientific">Massariosphaeria phaeospora</name>
    <dbReference type="NCBI Taxonomy" id="100035"/>
    <lineage>
        <taxon>Eukaryota</taxon>
        <taxon>Fungi</taxon>
        <taxon>Dikarya</taxon>
        <taxon>Ascomycota</taxon>
        <taxon>Pezizomycotina</taxon>
        <taxon>Dothideomycetes</taxon>
        <taxon>Pleosporomycetidae</taxon>
        <taxon>Pleosporales</taxon>
        <taxon>Pleosporales incertae sedis</taxon>
        <taxon>Massariosphaeria</taxon>
    </lineage>
</organism>
<dbReference type="AlphaFoldDB" id="A0A7C8MEZ5"/>
<feature type="domain" description="DUF7492" evidence="2">
    <location>
        <begin position="122"/>
        <end position="178"/>
    </location>
</feature>
<sequence>MATCRTRAVVSLASRHLQLQKSQSSATNTASCIFPDILLNLLSRNQMWSKHIVMNVAPPSLLHLRRGLTSHFDVRNTKGTAFVDDLVAHLLPCGQNLHNECLKPWVERANSCPICRVNFNMGGDKRGLLLNMNDFDNGRCYEMNERPESTKRQKTTPNFAMGPASTDGPDNYPLFCETKRAHDKLISTVRTCDKLPRVVLSHVRHLTPSRSCPWICEEVGGTLPKRPNVTGHG</sequence>
<protein>
    <submittedName>
        <fullName evidence="3">Uncharacterized protein</fullName>
    </submittedName>
</protein>
<dbReference type="Pfam" id="PF13639">
    <property type="entry name" value="zf-RING_2"/>
    <property type="match status" value="1"/>
</dbReference>
<comment type="caution">
    <text evidence="3">The sequence shown here is derived from an EMBL/GenBank/DDBJ whole genome shotgun (WGS) entry which is preliminary data.</text>
</comment>
<feature type="domain" description="RING-type" evidence="1">
    <location>
        <begin position="88"/>
        <end position="116"/>
    </location>
</feature>
<dbReference type="InterPro" id="IPR013083">
    <property type="entry name" value="Znf_RING/FYVE/PHD"/>
</dbReference>
<gene>
    <name evidence="3" type="ORF">BDV95DRAFT_603396</name>
</gene>
<evidence type="ECO:0000313" key="4">
    <source>
        <dbReference type="Proteomes" id="UP000481861"/>
    </source>
</evidence>
<dbReference type="Pfam" id="PF24320">
    <property type="entry name" value="DUF7492"/>
    <property type="match status" value="1"/>
</dbReference>
<name>A0A7C8MEZ5_9PLEO</name>
<keyword evidence="4" id="KW-1185">Reference proteome</keyword>